<feature type="region of interest" description="Disordered" evidence="1">
    <location>
        <begin position="522"/>
        <end position="566"/>
    </location>
</feature>
<feature type="compositionally biased region" description="Polar residues" evidence="1">
    <location>
        <begin position="181"/>
        <end position="197"/>
    </location>
</feature>
<evidence type="ECO:0000313" key="3">
    <source>
        <dbReference type="Proteomes" id="UP000788993"/>
    </source>
</evidence>
<keyword evidence="3" id="KW-1185">Reference proteome</keyword>
<reference evidence="2" key="2">
    <citation type="submission" date="2021-01" db="EMBL/GenBank/DDBJ databases">
        <authorList>
            <person name="Schikora-Tamarit M.A."/>
        </authorList>
    </citation>
    <scope>NUCLEOTIDE SEQUENCE</scope>
    <source>
        <strain evidence="2">NCAIM Y.01608</strain>
    </source>
</reference>
<feature type="region of interest" description="Disordered" evidence="1">
    <location>
        <begin position="157"/>
        <end position="203"/>
    </location>
</feature>
<feature type="compositionally biased region" description="Low complexity" evidence="1">
    <location>
        <begin position="95"/>
        <end position="104"/>
    </location>
</feature>
<dbReference type="Proteomes" id="UP000788993">
    <property type="component" value="Unassembled WGS sequence"/>
</dbReference>
<accession>A0A1B7SIP1</accession>
<name>A0A1B7SIP1_9ASCO</name>
<evidence type="ECO:0000313" key="2">
    <source>
        <dbReference type="EMBL" id="KAH3662896.1"/>
    </source>
</evidence>
<dbReference type="PANTHER" id="PTHR10378">
    <property type="entry name" value="LIM DOMAIN-BINDING PROTEIN"/>
    <property type="match status" value="1"/>
</dbReference>
<dbReference type="RefSeq" id="XP_018211260.1">
    <property type="nucleotide sequence ID" value="XM_018354162.1"/>
</dbReference>
<protein>
    <submittedName>
        <fullName evidence="2">Uncharacterized protein</fullName>
    </submittedName>
</protein>
<gene>
    <name evidence="2" type="ORF">OGATHE_004472</name>
</gene>
<dbReference type="EMBL" id="JAEUBD010001266">
    <property type="protein sequence ID" value="KAH3662896.1"/>
    <property type="molecule type" value="Genomic_DNA"/>
</dbReference>
<dbReference type="InterPro" id="IPR029005">
    <property type="entry name" value="LIM-bd/SEUSS"/>
</dbReference>
<dbReference type="AlphaFoldDB" id="A0A1B7SIP1"/>
<dbReference type="Pfam" id="PF01803">
    <property type="entry name" value="LIM_bind"/>
    <property type="match status" value="1"/>
</dbReference>
<feature type="region of interest" description="Disordered" evidence="1">
    <location>
        <begin position="1"/>
        <end position="104"/>
    </location>
</feature>
<feature type="compositionally biased region" description="Polar residues" evidence="1">
    <location>
        <begin position="484"/>
        <end position="493"/>
    </location>
</feature>
<feature type="compositionally biased region" description="Polar residues" evidence="1">
    <location>
        <begin position="533"/>
        <end position="556"/>
    </location>
</feature>
<comment type="caution">
    <text evidence="2">The sequence shown here is derived from an EMBL/GenBank/DDBJ whole genome shotgun (WGS) entry which is preliminary data.</text>
</comment>
<evidence type="ECO:0000256" key="1">
    <source>
        <dbReference type="SAM" id="MobiDB-lite"/>
    </source>
</evidence>
<sequence>MNNGSTNGGSPSRSHPRQQNGQNQQVQYTNVGIPSQYDPNQMGTQVSHPPMMSSGADVGLNPSSSHPSTPNGLPQEASLAAMQKQLGSTDNKRPQQQTQQQWKQIQGLHNGGISTNTMAAAAASAMMGRPGVMSQQQLSALQQLQATYGHLQNSLYRPMEDQPKPVPGMPMQPGAVKGQARDQNASYPAQGQASSTGHGAHVTHSEFNNANDIKKNIANIAIIRLFELTEKLCVRADSENLEYWRRVMEEYFSESAMATLTLKHGNEGRFYTFTFSLFARIIHTIALSGVGFFEISHNLIRANVLPNGSTHLECSRLILRNWYLDGSYVTLYGVTKIQFSRQLKIERIDISIYRTSAGLELGTIDKFLAKNEFIDSKSIRQNFSAFKGLSNFGLQESVMRVMQVGDVMTLVKPLMHFHALSRSNSPIASLEAFNKSTSNELSTLEKMTSQFQQAQLRSQQQAGLKRQKFQQHQFQDPSALMSKSAFTQTNKSAAQRPPSPNHFSKKKLDDVGLNKLDLANSTLNKRRKMVNGPASNSQTPNGQSGAANESSFNNAEVSPKTVESEK</sequence>
<feature type="compositionally biased region" description="Polar residues" evidence="1">
    <location>
        <begin position="61"/>
        <end position="72"/>
    </location>
</feature>
<feature type="region of interest" description="Disordered" evidence="1">
    <location>
        <begin position="457"/>
        <end position="510"/>
    </location>
</feature>
<proteinExistence type="predicted"/>
<feature type="compositionally biased region" description="Polar residues" evidence="1">
    <location>
        <begin position="28"/>
        <end position="47"/>
    </location>
</feature>
<feature type="compositionally biased region" description="Low complexity" evidence="1">
    <location>
        <begin position="18"/>
        <end position="27"/>
    </location>
</feature>
<reference evidence="2" key="1">
    <citation type="journal article" date="2021" name="Open Biol.">
        <title>Shared evolutionary footprints suggest mitochondrial oxidative damage underlies multiple complex I losses in fungi.</title>
        <authorList>
            <person name="Schikora-Tamarit M.A."/>
            <person name="Marcet-Houben M."/>
            <person name="Nosek J."/>
            <person name="Gabaldon T."/>
        </authorList>
    </citation>
    <scope>NUCLEOTIDE SEQUENCE</scope>
    <source>
        <strain evidence="2">NCAIM Y.01608</strain>
    </source>
</reference>
<feature type="compositionally biased region" description="Polar residues" evidence="1">
    <location>
        <begin position="1"/>
        <end position="13"/>
    </location>
</feature>
<organism evidence="2 3">
    <name type="scientific">Ogataea polymorpha</name>
    <dbReference type="NCBI Taxonomy" id="460523"/>
    <lineage>
        <taxon>Eukaryota</taxon>
        <taxon>Fungi</taxon>
        <taxon>Dikarya</taxon>
        <taxon>Ascomycota</taxon>
        <taxon>Saccharomycotina</taxon>
        <taxon>Pichiomycetes</taxon>
        <taxon>Pichiales</taxon>
        <taxon>Pichiaceae</taxon>
        <taxon>Ogataea</taxon>
    </lineage>
</organism>